<protein>
    <submittedName>
        <fullName evidence="9">TrkH-domain-containing protein</fullName>
    </submittedName>
</protein>
<evidence type="ECO:0000256" key="8">
    <source>
        <dbReference type="SAM" id="Phobius"/>
    </source>
</evidence>
<dbReference type="InterPro" id="IPR003445">
    <property type="entry name" value="Cat_transpt"/>
</dbReference>
<evidence type="ECO:0000313" key="9">
    <source>
        <dbReference type="EMBL" id="PKC52374.1"/>
    </source>
</evidence>
<keyword evidence="5 8" id="KW-1133">Transmembrane helix</keyword>
<dbReference type="AlphaFoldDB" id="A0A2N0QMU5"/>
<reference evidence="9 10" key="2">
    <citation type="submission" date="2017-10" db="EMBL/GenBank/DDBJ databases">
        <title>Genome analyses suggest a sexual origin of heterokaryosis in a supposedly ancient asexual fungus.</title>
        <authorList>
            <person name="Corradi N."/>
            <person name="Sedzielewska K."/>
            <person name="Noel J."/>
            <person name="Charron P."/>
            <person name="Farinelli L."/>
            <person name="Marton T."/>
            <person name="Kruger M."/>
            <person name="Pelin A."/>
            <person name="Brachmann A."/>
            <person name="Corradi N."/>
        </authorList>
    </citation>
    <scope>NUCLEOTIDE SEQUENCE [LARGE SCALE GENOMIC DNA]</scope>
    <source>
        <strain evidence="9 10">A1</strain>
    </source>
</reference>
<dbReference type="GO" id="GO:0030001">
    <property type="term" value="P:metal ion transport"/>
    <property type="evidence" value="ECO:0007669"/>
    <property type="project" value="UniProtKB-ARBA"/>
</dbReference>
<dbReference type="GO" id="GO:0008324">
    <property type="term" value="F:monoatomic cation transmembrane transporter activity"/>
    <property type="evidence" value="ECO:0007669"/>
    <property type="project" value="InterPro"/>
</dbReference>
<keyword evidence="2" id="KW-0813">Transport</keyword>
<evidence type="ECO:0000256" key="2">
    <source>
        <dbReference type="ARBA" id="ARBA00022448"/>
    </source>
</evidence>
<evidence type="ECO:0000256" key="4">
    <source>
        <dbReference type="ARBA" id="ARBA00022692"/>
    </source>
</evidence>
<evidence type="ECO:0000256" key="1">
    <source>
        <dbReference type="ARBA" id="ARBA00004651"/>
    </source>
</evidence>
<sequence>MVLFATMILLITEPYASLNDIIFEITSAFGTCGMSQGITSNLSSAGKIVVMILMFIGRVGLISFLYSLGGKAKKSQYRYPKERVIIGNRLEICKDLHKNLLDVEGLVFSMVKSLNDQAAKRLNLKEYDFITMDEPSKRAWEKLLKGFPNEAYAYCTLNVKVGEQFEKLVE</sequence>
<dbReference type="Proteomes" id="UP000232688">
    <property type="component" value="Unassembled WGS sequence"/>
</dbReference>
<keyword evidence="4 8" id="KW-0812">Transmembrane</keyword>
<evidence type="ECO:0000256" key="3">
    <source>
        <dbReference type="ARBA" id="ARBA00022475"/>
    </source>
</evidence>
<organism evidence="9 10">
    <name type="scientific">Rhizophagus irregularis</name>
    <dbReference type="NCBI Taxonomy" id="588596"/>
    <lineage>
        <taxon>Eukaryota</taxon>
        <taxon>Fungi</taxon>
        <taxon>Fungi incertae sedis</taxon>
        <taxon>Mucoromycota</taxon>
        <taxon>Glomeromycotina</taxon>
        <taxon>Glomeromycetes</taxon>
        <taxon>Glomerales</taxon>
        <taxon>Glomeraceae</taxon>
        <taxon>Rhizophagus</taxon>
    </lineage>
</organism>
<dbReference type="VEuPathDB" id="FungiDB:RhiirA1_481628"/>
<dbReference type="GO" id="GO:0005886">
    <property type="term" value="C:plasma membrane"/>
    <property type="evidence" value="ECO:0007669"/>
    <property type="project" value="UniProtKB-SubCell"/>
</dbReference>
<evidence type="ECO:0000313" key="10">
    <source>
        <dbReference type="Proteomes" id="UP000232688"/>
    </source>
</evidence>
<name>A0A2N0QMU5_9GLOM</name>
<dbReference type="PANTHER" id="PTHR32024:SF4">
    <property type="entry name" value="KTR SYSTEM POTASSIUM UPTAKE PROTEIN D"/>
    <property type="match status" value="1"/>
</dbReference>
<evidence type="ECO:0000256" key="6">
    <source>
        <dbReference type="ARBA" id="ARBA00023065"/>
    </source>
</evidence>
<accession>A0A2N0QMU5</accession>
<dbReference type="PANTHER" id="PTHR32024">
    <property type="entry name" value="TRK SYSTEM POTASSIUM UPTAKE PROTEIN TRKG-RELATED"/>
    <property type="match status" value="1"/>
</dbReference>
<proteinExistence type="predicted"/>
<keyword evidence="6" id="KW-0406">Ion transport</keyword>
<dbReference type="EMBL" id="LLXH01005869">
    <property type="protein sequence ID" value="PKC52374.1"/>
    <property type="molecule type" value="Genomic_DNA"/>
</dbReference>
<feature type="transmembrane region" description="Helical" evidence="8">
    <location>
        <begin position="46"/>
        <end position="68"/>
    </location>
</feature>
<keyword evidence="7 8" id="KW-0472">Membrane</keyword>
<dbReference type="Pfam" id="PF02386">
    <property type="entry name" value="TrkH"/>
    <property type="match status" value="1"/>
</dbReference>
<reference evidence="9 10" key="1">
    <citation type="submission" date="2017-10" db="EMBL/GenBank/DDBJ databases">
        <title>Extensive intraspecific genome diversity in a model arbuscular mycorrhizal fungus.</title>
        <authorList>
            <person name="Chen E.C.H."/>
            <person name="Morin E."/>
            <person name="Baudet D."/>
            <person name="Noel J."/>
            <person name="Ndikumana S."/>
            <person name="Charron P."/>
            <person name="St-Onge C."/>
            <person name="Giorgi J."/>
            <person name="Grigoriev I.V."/>
            <person name="Roux C."/>
            <person name="Martin F.M."/>
            <person name="Corradi N."/>
        </authorList>
    </citation>
    <scope>NUCLEOTIDE SEQUENCE [LARGE SCALE GENOMIC DNA]</scope>
    <source>
        <strain evidence="9 10">A1</strain>
    </source>
</reference>
<keyword evidence="3" id="KW-1003">Cell membrane</keyword>
<gene>
    <name evidence="9" type="ORF">RhiirA1_481628</name>
</gene>
<evidence type="ECO:0000256" key="7">
    <source>
        <dbReference type="ARBA" id="ARBA00023136"/>
    </source>
</evidence>
<comment type="caution">
    <text evidence="9">The sequence shown here is derived from an EMBL/GenBank/DDBJ whole genome shotgun (WGS) entry which is preliminary data.</text>
</comment>
<comment type="subcellular location">
    <subcellularLocation>
        <location evidence="1">Cell membrane</location>
        <topology evidence="1">Multi-pass membrane protein</topology>
    </subcellularLocation>
</comment>
<evidence type="ECO:0000256" key="5">
    <source>
        <dbReference type="ARBA" id="ARBA00022989"/>
    </source>
</evidence>